<evidence type="ECO:0000256" key="7">
    <source>
        <dbReference type="ARBA" id="ARBA00023157"/>
    </source>
</evidence>
<evidence type="ECO:0000256" key="4">
    <source>
        <dbReference type="ARBA" id="ARBA00022827"/>
    </source>
</evidence>
<dbReference type="SUPFAM" id="SSF55424">
    <property type="entry name" value="FAD/NAD-linked reductases, dimerisation (C-terminal) domain"/>
    <property type="match status" value="1"/>
</dbReference>
<dbReference type="Gene3D" id="3.30.390.30">
    <property type="match status" value="1"/>
</dbReference>
<dbReference type="PANTHER" id="PTHR42737:SF2">
    <property type="entry name" value="GLUTATHIONE REDUCTASE"/>
    <property type="match status" value="1"/>
</dbReference>
<dbReference type="Pfam" id="PF02852">
    <property type="entry name" value="Pyr_redox_dim"/>
    <property type="match status" value="1"/>
</dbReference>
<protein>
    <recommendedName>
        <fullName evidence="14">Glutathione reductase</fullName>
        <shortName evidence="14">GRase</shortName>
        <ecNumber evidence="14">1.8.1.7</ecNumber>
    </recommendedName>
</protein>
<feature type="disulfide bond" description="Redox-active" evidence="12">
    <location>
        <begin position="44"/>
        <end position="49"/>
    </location>
</feature>
<dbReference type="InterPro" id="IPR016156">
    <property type="entry name" value="FAD/NAD-linked_Rdtase_dimer_sf"/>
</dbReference>
<keyword evidence="7" id="KW-1015">Disulfide bond</keyword>
<keyword evidence="11" id="KW-0547">Nucleotide-binding</keyword>
<evidence type="ECO:0000256" key="13">
    <source>
        <dbReference type="RuleBase" id="RU003691"/>
    </source>
</evidence>
<evidence type="ECO:0000256" key="11">
    <source>
        <dbReference type="PIRSR" id="PIRSR000350-3"/>
    </source>
</evidence>
<reference evidence="17 18" key="1">
    <citation type="submission" date="2012-02" db="EMBL/GenBank/DDBJ databases">
        <title>Shotgun genome sequence of Phaeospirillum photometricum DSM 122.</title>
        <authorList>
            <person name="Duquesne K."/>
            <person name="Sturgis J."/>
        </authorList>
    </citation>
    <scope>NUCLEOTIDE SEQUENCE [LARGE SCALE GENOMIC DNA]</scope>
    <source>
        <strain evidence="18">DSM122</strain>
    </source>
</reference>
<dbReference type="STRING" id="1150469.RSPPHO_00641"/>
<feature type="binding site" evidence="11">
    <location>
        <position position="304"/>
    </location>
    <ligand>
        <name>FAD</name>
        <dbReference type="ChEBI" id="CHEBI:57692"/>
    </ligand>
</feature>
<dbReference type="PROSITE" id="PS00076">
    <property type="entry name" value="PYRIDINE_REDOX_1"/>
    <property type="match status" value="1"/>
</dbReference>
<keyword evidence="8 13" id="KW-0676">Redox-active center</keyword>
<dbReference type="SUPFAM" id="SSF51905">
    <property type="entry name" value="FAD/NAD(P)-binding domain"/>
    <property type="match status" value="1"/>
</dbReference>
<dbReference type="eggNOG" id="COG1249">
    <property type="taxonomic scope" value="Bacteria"/>
</dbReference>
<comment type="similarity">
    <text evidence="1 13">Belongs to the class-I pyridine nucleotide-disulfide oxidoreductase family.</text>
</comment>
<feature type="binding site" evidence="11">
    <location>
        <position position="263"/>
    </location>
    <ligand>
        <name>NAD(+)</name>
        <dbReference type="ChEBI" id="CHEBI:57540"/>
    </ligand>
</feature>
<evidence type="ECO:0000256" key="6">
    <source>
        <dbReference type="ARBA" id="ARBA00023002"/>
    </source>
</evidence>
<organism evidence="17 18">
    <name type="scientific">Pararhodospirillum photometricum DSM 122</name>
    <dbReference type="NCBI Taxonomy" id="1150469"/>
    <lineage>
        <taxon>Bacteria</taxon>
        <taxon>Pseudomonadati</taxon>
        <taxon>Pseudomonadota</taxon>
        <taxon>Alphaproteobacteria</taxon>
        <taxon>Rhodospirillales</taxon>
        <taxon>Rhodospirillaceae</taxon>
        <taxon>Pararhodospirillum</taxon>
    </lineage>
</organism>
<evidence type="ECO:0000256" key="14">
    <source>
        <dbReference type="RuleBase" id="RU365040"/>
    </source>
</evidence>
<dbReference type="KEGG" id="rpm:RSPPHO_00641"/>
<dbReference type="PATRIC" id="fig|1150469.3.peg.742"/>
<dbReference type="RefSeq" id="WP_014413907.1">
    <property type="nucleotide sequence ID" value="NC_017059.1"/>
</dbReference>
<evidence type="ECO:0000256" key="2">
    <source>
        <dbReference type="ARBA" id="ARBA00011738"/>
    </source>
</evidence>
<dbReference type="Gene3D" id="3.50.50.60">
    <property type="entry name" value="FAD/NAD(P)-binding domain"/>
    <property type="match status" value="2"/>
</dbReference>
<comment type="cofactor">
    <cofactor evidence="11">
        <name>FAD</name>
        <dbReference type="ChEBI" id="CHEBI:57692"/>
    </cofactor>
    <text evidence="11">Binds 1 FAD per subunit.</text>
</comment>
<dbReference type="AlphaFoldDB" id="H6SPZ7"/>
<dbReference type="PRINTS" id="PR00368">
    <property type="entry name" value="FADPNR"/>
</dbReference>
<dbReference type="PANTHER" id="PTHR42737">
    <property type="entry name" value="GLUTATHIONE REDUCTASE"/>
    <property type="match status" value="1"/>
</dbReference>
<feature type="binding site" evidence="11">
    <location>
        <position position="53"/>
    </location>
    <ligand>
        <name>FAD</name>
        <dbReference type="ChEBI" id="CHEBI:57692"/>
    </ligand>
</feature>
<keyword evidence="5 14" id="KW-0521">NADP</keyword>
<dbReference type="GO" id="GO:0034599">
    <property type="term" value="P:cellular response to oxidative stress"/>
    <property type="evidence" value="ECO:0007669"/>
    <property type="project" value="TreeGrafter"/>
</dbReference>
<dbReference type="GO" id="GO:0006749">
    <property type="term" value="P:glutathione metabolic process"/>
    <property type="evidence" value="ECO:0007669"/>
    <property type="project" value="InterPro"/>
</dbReference>
<evidence type="ECO:0000256" key="1">
    <source>
        <dbReference type="ARBA" id="ARBA00007532"/>
    </source>
</evidence>
<dbReference type="InterPro" id="IPR023753">
    <property type="entry name" value="FAD/NAD-binding_dom"/>
</dbReference>
<feature type="domain" description="FAD/NAD(P)-binding" evidence="16">
    <location>
        <begin position="7"/>
        <end position="319"/>
    </location>
</feature>
<dbReference type="GO" id="GO:0005829">
    <property type="term" value="C:cytosol"/>
    <property type="evidence" value="ECO:0007669"/>
    <property type="project" value="TreeGrafter"/>
</dbReference>
<keyword evidence="18" id="KW-1185">Reference proteome</keyword>
<keyword evidence="4 11" id="KW-0274">FAD</keyword>
<proteinExistence type="inferred from homology"/>
<comment type="function">
    <text evidence="14">Catalyzes the reduction of glutathione disulfide (GSSG) to reduced glutathione (GSH).</text>
</comment>
<evidence type="ECO:0000256" key="10">
    <source>
        <dbReference type="PIRSR" id="PIRSR000350-2"/>
    </source>
</evidence>
<dbReference type="GO" id="GO:0050661">
    <property type="term" value="F:NADP binding"/>
    <property type="evidence" value="ECO:0007669"/>
    <property type="project" value="InterPro"/>
</dbReference>
<dbReference type="OrthoDB" id="9764616at2"/>
<dbReference type="InterPro" id="IPR012999">
    <property type="entry name" value="Pyr_OxRdtase_I_AS"/>
</dbReference>
<evidence type="ECO:0000256" key="12">
    <source>
        <dbReference type="PIRSR" id="PIRSR000350-4"/>
    </source>
</evidence>
<dbReference type="InterPro" id="IPR006324">
    <property type="entry name" value="GSHR"/>
</dbReference>
<keyword evidence="3 13" id="KW-0285">Flavoprotein</keyword>
<evidence type="ECO:0000256" key="5">
    <source>
        <dbReference type="ARBA" id="ARBA00022857"/>
    </source>
</evidence>
<dbReference type="InterPro" id="IPR004099">
    <property type="entry name" value="Pyr_nucl-diS_OxRdtase_dimer"/>
</dbReference>
<evidence type="ECO:0000256" key="9">
    <source>
        <dbReference type="ARBA" id="ARBA00049142"/>
    </source>
</evidence>
<evidence type="ECO:0000313" key="17">
    <source>
        <dbReference type="EMBL" id="CCG07267.1"/>
    </source>
</evidence>
<evidence type="ECO:0000256" key="3">
    <source>
        <dbReference type="ARBA" id="ARBA00022630"/>
    </source>
</evidence>
<sequence length="453" mass="48979">MTTSYDYDLIVIGAGSGGVRAARVAGSYGARVALIESSRVGGTCVMRGCVPKKLLVYGAHYAHDLADMAGYGWSVKEAAFDWPALIAAKNRELERLETVYRSLLKTSRVTLIEGHGRLVDPFTVDVDGKRLTGEKILISVGGWPSMPAIPGIEHAITSNEALDLMILPRRIIIVGGGYIAVEFAGLFRAFGAEVTLVIRKDKILRGFDEDVRDALTAEMTRQGITILSETQIARIDKLADGSYRVRRTPGPDMDADLVMYATGRAPNTSGLGLEDVGVRVDASGAIPVDEWHTTNIPSIFAVGDVTGRVELTPVALNEGLNFAETQFNDNPRVMDYDLIPSAVFSHPTIGTVGLTEAQARARGPVRIFRSRFRPMRHTLSGREEQTLVKLVVDARTDRVLGCHMVGADAPEIIQGLAVALRCGATKAQFDATLGVHPTAAEEFVTMRQPVPEP</sequence>
<dbReference type="FunFam" id="3.50.50.60:FF:000051">
    <property type="entry name" value="Glutathione reductase"/>
    <property type="match status" value="1"/>
</dbReference>
<evidence type="ECO:0000313" key="18">
    <source>
        <dbReference type="Proteomes" id="UP000033220"/>
    </source>
</evidence>
<evidence type="ECO:0000259" key="15">
    <source>
        <dbReference type="Pfam" id="PF02852"/>
    </source>
</evidence>
<dbReference type="Pfam" id="PF07992">
    <property type="entry name" value="Pyr_redox_2"/>
    <property type="match status" value="1"/>
</dbReference>
<feature type="domain" description="Pyridine nucleotide-disulphide oxidoreductase dimerisation" evidence="15">
    <location>
        <begin position="339"/>
        <end position="446"/>
    </location>
</feature>
<feature type="active site" description="Proton acceptor" evidence="10">
    <location>
        <position position="436"/>
    </location>
</feature>
<dbReference type="GO" id="GO:0045454">
    <property type="term" value="P:cell redox homeostasis"/>
    <property type="evidence" value="ECO:0007669"/>
    <property type="project" value="InterPro"/>
</dbReference>
<dbReference type="InterPro" id="IPR046952">
    <property type="entry name" value="GSHR/TRXR-like"/>
</dbReference>
<evidence type="ECO:0000259" key="16">
    <source>
        <dbReference type="Pfam" id="PF07992"/>
    </source>
</evidence>
<accession>H6SPZ7</accession>
<keyword evidence="6 13" id="KW-0560">Oxidoreductase</keyword>
<keyword evidence="11" id="KW-0520">NAD</keyword>
<comment type="catalytic activity">
    <reaction evidence="9 14">
        <text>2 glutathione + NADP(+) = glutathione disulfide + NADPH + H(+)</text>
        <dbReference type="Rhea" id="RHEA:11740"/>
        <dbReference type="ChEBI" id="CHEBI:15378"/>
        <dbReference type="ChEBI" id="CHEBI:57783"/>
        <dbReference type="ChEBI" id="CHEBI:57925"/>
        <dbReference type="ChEBI" id="CHEBI:58297"/>
        <dbReference type="ChEBI" id="CHEBI:58349"/>
        <dbReference type="EC" id="1.8.1.7"/>
    </reaction>
</comment>
<dbReference type="HOGENOM" id="CLU_016755_2_1_5"/>
<dbReference type="PRINTS" id="PR00411">
    <property type="entry name" value="PNDRDTASEI"/>
</dbReference>
<dbReference type="PIRSF" id="PIRSF000350">
    <property type="entry name" value="Mercury_reductase_MerA"/>
    <property type="match status" value="1"/>
</dbReference>
<dbReference type="NCBIfam" id="NF004776">
    <property type="entry name" value="PRK06116.1"/>
    <property type="match status" value="1"/>
</dbReference>
<dbReference type="GO" id="GO:0004362">
    <property type="term" value="F:glutathione-disulfide reductase (NADPH) activity"/>
    <property type="evidence" value="ECO:0007669"/>
    <property type="project" value="UniProtKB-EC"/>
</dbReference>
<name>H6SPZ7_PARPM</name>
<feature type="binding site" evidence="11">
    <location>
        <position position="116"/>
    </location>
    <ligand>
        <name>FAD</name>
        <dbReference type="ChEBI" id="CHEBI:57692"/>
    </ligand>
</feature>
<dbReference type="Proteomes" id="UP000033220">
    <property type="component" value="Chromosome DSM 122"/>
</dbReference>
<comment type="subunit">
    <text evidence="2">Homodimer.</text>
</comment>
<dbReference type="NCBIfam" id="TIGR01424">
    <property type="entry name" value="gluta_reduc_2"/>
    <property type="match status" value="1"/>
</dbReference>
<feature type="binding site" evidence="11">
    <location>
        <begin position="175"/>
        <end position="182"/>
    </location>
    <ligand>
        <name>NAD(+)</name>
        <dbReference type="ChEBI" id="CHEBI:57540"/>
    </ligand>
</feature>
<dbReference type="InterPro" id="IPR001100">
    <property type="entry name" value="Pyr_nuc-diS_OxRdtase"/>
</dbReference>
<dbReference type="GO" id="GO:0050660">
    <property type="term" value="F:flavin adenine dinucleotide binding"/>
    <property type="evidence" value="ECO:0007669"/>
    <property type="project" value="InterPro"/>
</dbReference>
<dbReference type="EMBL" id="HE663493">
    <property type="protein sequence ID" value="CCG07267.1"/>
    <property type="molecule type" value="Genomic_DNA"/>
</dbReference>
<evidence type="ECO:0000256" key="8">
    <source>
        <dbReference type="ARBA" id="ARBA00023284"/>
    </source>
</evidence>
<dbReference type="InterPro" id="IPR036188">
    <property type="entry name" value="FAD/NAD-bd_sf"/>
</dbReference>
<gene>
    <name evidence="17" type="ORF">RSPPHO_00641</name>
</gene>
<dbReference type="EC" id="1.8.1.7" evidence="14"/>